<proteinExistence type="predicted"/>
<dbReference type="SUPFAM" id="SSF88713">
    <property type="entry name" value="Glycoside hydrolase/deacetylase"/>
    <property type="match status" value="1"/>
</dbReference>
<organism evidence="2 3">
    <name type="scientific">Sorangium cellulosum</name>
    <name type="common">Polyangium cellulosum</name>
    <dbReference type="NCBI Taxonomy" id="56"/>
    <lineage>
        <taxon>Bacteria</taxon>
        <taxon>Pseudomonadati</taxon>
        <taxon>Myxococcota</taxon>
        <taxon>Polyangia</taxon>
        <taxon>Polyangiales</taxon>
        <taxon>Polyangiaceae</taxon>
        <taxon>Sorangium</taxon>
    </lineage>
</organism>
<dbReference type="PANTHER" id="PTHR10587">
    <property type="entry name" value="GLYCOSYL TRANSFERASE-RELATED"/>
    <property type="match status" value="1"/>
</dbReference>
<name>A0A150QXD7_SORCE</name>
<evidence type="ECO:0000313" key="3">
    <source>
        <dbReference type="Proteomes" id="UP000075260"/>
    </source>
</evidence>
<dbReference type="AlphaFoldDB" id="A0A150QXD7"/>
<dbReference type="PROSITE" id="PS51677">
    <property type="entry name" value="NODB"/>
    <property type="match status" value="1"/>
</dbReference>
<feature type="domain" description="NodB homology" evidence="1">
    <location>
        <begin position="30"/>
        <end position="222"/>
    </location>
</feature>
<reference evidence="2 3" key="1">
    <citation type="submission" date="2014-02" db="EMBL/GenBank/DDBJ databases">
        <title>The small core and large imbalanced accessory genome model reveals a collaborative survival strategy of Sorangium cellulosum strains in nature.</title>
        <authorList>
            <person name="Han K."/>
            <person name="Peng R."/>
            <person name="Blom J."/>
            <person name="Li Y.-Z."/>
        </authorList>
    </citation>
    <scope>NUCLEOTIDE SEQUENCE [LARGE SCALE GENOMIC DNA]</scope>
    <source>
        <strain evidence="2 3">So0008-312</strain>
    </source>
</reference>
<protein>
    <submittedName>
        <fullName evidence="2">Polysaccharide deacetylase</fullName>
    </submittedName>
</protein>
<evidence type="ECO:0000259" key="1">
    <source>
        <dbReference type="PROSITE" id="PS51677"/>
    </source>
</evidence>
<dbReference type="InterPro" id="IPR002509">
    <property type="entry name" value="NODB_dom"/>
</dbReference>
<dbReference type="GO" id="GO:0005975">
    <property type="term" value="P:carbohydrate metabolic process"/>
    <property type="evidence" value="ECO:0007669"/>
    <property type="project" value="InterPro"/>
</dbReference>
<dbReference type="PANTHER" id="PTHR10587:SF137">
    <property type="entry name" value="4-DEOXY-4-FORMAMIDO-L-ARABINOSE-PHOSPHOUNDECAPRENOL DEFORMYLASE ARND-RELATED"/>
    <property type="match status" value="1"/>
</dbReference>
<dbReference type="GO" id="GO:0016810">
    <property type="term" value="F:hydrolase activity, acting on carbon-nitrogen (but not peptide) bonds"/>
    <property type="evidence" value="ECO:0007669"/>
    <property type="project" value="InterPro"/>
</dbReference>
<dbReference type="Proteomes" id="UP000075260">
    <property type="component" value="Unassembled WGS sequence"/>
</dbReference>
<dbReference type="EMBL" id="JEMA01000255">
    <property type="protein sequence ID" value="KYF72552.1"/>
    <property type="molecule type" value="Genomic_DNA"/>
</dbReference>
<dbReference type="InterPro" id="IPR011330">
    <property type="entry name" value="Glyco_hydro/deAcase_b/a-brl"/>
</dbReference>
<sequence length="314" mass="33424">MRGRLAAVSIDLDEVPNYLALHGLAVPGRPGAAAALHAVYDAALPRIADFAASHGIPVTLFAIGRDLARPESAAALRALSDAGHAVENHSYGHRYDLSRLPRAAIAADVLLGAEAIAEAVRRRPTGFRAPGYTVSDALFDALDAVGVAFDSSVFPCPPYYAAKALVMGVQRAQGRGSAAILDTPRVLAAPRRPYRPGRPWYRRGGRRFVELPIQVTPGLRLPVIGTSVALAGAVGARWLARACAGEALVNLELHGMDFLDRRDGLEALAPYQPELRVPLGRRLEALGAFVEETARGGARFVRLDEAARERGLVA</sequence>
<dbReference type="OrthoDB" id="9763050at2"/>
<dbReference type="RefSeq" id="WP_061606227.1">
    <property type="nucleotide sequence ID" value="NZ_JEMA01000255.1"/>
</dbReference>
<comment type="caution">
    <text evidence="2">The sequence shown here is derived from an EMBL/GenBank/DDBJ whole genome shotgun (WGS) entry which is preliminary data.</text>
</comment>
<dbReference type="InterPro" id="IPR050248">
    <property type="entry name" value="Polysacc_deacetylase_ArnD"/>
</dbReference>
<gene>
    <name evidence="2" type="ORF">BE15_33685</name>
</gene>
<dbReference type="Pfam" id="PF01522">
    <property type="entry name" value="Polysacc_deac_1"/>
    <property type="match status" value="1"/>
</dbReference>
<accession>A0A150QXD7</accession>
<dbReference type="Gene3D" id="3.20.20.370">
    <property type="entry name" value="Glycoside hydrolase/deacetylase"/>
    <property type="match status" value="1"/>
</dbReference>
<evidence type="ECO:0000313" key="2">
    <source>
        <dbReference type="EMBL" id="KYF72552.1"/>
    </source>
</evidence>